<feature type="transmembrane region" description="Helical" evidence="3">
    <location>
        <begin position="179"/>
        <end position="197"/>
    </location>
</feature>
<organism evidence="5 6">
    <name type="scientific">Exiguobacterium oxidotolerans</name>
    <dbReference type="NCBI Taxonomy" id="223958"/>
    <lineage>
        <taxon>Bacteria</taxon>
        <taxon>Bacillati</taxon>
        <taxon>Bacillota</taxon>
        <taxon>Bacilli</taxon>
        <taxon>Bacillales</taxon>
        <taxon>Bacillales Family XII. Incertae Sedis</taxon>
        <taxon>Exiguobacterium</taxon>
    </lineage>
</organism>
<dbReference type="AlphaFoldDB" id="A0A653I3Z3"/>
<comment type="subcellular location">
    <subcellularLocation>
        <location evidence="1">Endomembrane system</location>
        <topology evidence="1">Multi-pass membrane protein</topology>
    </subcellularLocation>
</comment>
<feature type="transmembrane region" description="Helical" evidence="3">
    <location>
        <begin position="67"/>
        <end position="84"/>
    </location>
</feature>
<comment type="similarity">
    <text evidence="2">Belongs to the EamA transporter family.</text>
</comment>
<evidence type="ECO:0000256" key="1">
    <source>
        <dbReference type="ARBA" id="ARBA00004127"/>
    </source>
</evidence>
<feature type="domain" description="EamA" evidence="4">
    <location>
        <begin position="6"/>
        <end position="137"/>
    </location>
</feature>
<dbReference type="Proteomes" id="UP000439752">
    <property type="component" value="Unassembled WGS sequence"/>
</dbReference>
<feature type="transmembrane region" description="Helical" evidence="3">
    <location>
        <begin position="90"/>
        <end position="109"/>
    </location>
</feature>
<dbReference type="PANTHER" id="PTHR22911">
    <property type="entry name" value="ACYL-MALONYL CONDENSING ENZYME-RELATED"/>
    <property type="match status" value="1"/>
</dbReference>
<protein>
    <submittedName>
        <fullName evidence="5">Transporter</fullName>
    </submittedName>
</protein>
<keyword evidence="6" id="KW-1185">Reference proteome</keyword>
<evidence type="ECO:0000256" key="3">
    <source>
        <dbReference type="SAM" id="Phobius"/>
    </source>
</evidence>
<feature type="transmembrane region" description="Helical" evidence="3">
    <location>
        <begin position="146"/>
        <end position="167"/>
    </location>
</feature>
<keyword evidence="3" id="KW-0812">Transmembrane</keyword>
<feature type="transmembrane region" description="Helical" evidence="3">
    <location>
        <begin position="209"/>
        <end position="228"/>
    </location>
</feature>
<dbReference type="InterPro" id="IPR000620">
    <property type="entry name" value="EamA_dom"/>
</dbReference>
<dbReference type="InterPro" id="IPR037185">
    <property type="entry name" value="EmrE-like"/>
</dbReference>
<dbReference type="EMBL" id="CABWKQ010000004">
    <property type="protein sequence ID" value="VWX33514.1"/>
    <property type="molecule type" value="Genomic_DNA"/>
</dbReference>
<dbReference type="SUPFAM" id="SSF103481">
    <property type="entry name" value="Multidrug resistance efflux transporter EmrE"/>
    <property type="match status" value="2"/>
</dbReference>
<name>A0A653I3Z3_9BACL</name>
<evidence type="ECO:0000313" key="5">
    <source>
        <dbReference type="EMBL" id="VWX33514.1"/>
    </source>
</evidence>
<reference evidence="5 6" key="1">
    <citation type="submission" date="2019-10" db="EMBL/GenBank/DDBJ databases">
        <authorList>
            <person name="Karimi E."/>
        </authorList>
    </citation>
    <scope>NUCLEOTIDE SEQUENCE [LARGE SCALE GENOMIC DNA]</scope>
    <source>
        <strain evidence="5">Exiguobacterium sp. 9Y</strain>
    </source>
</reference>
<proteinExistence type="inferred from homology"/>
<dbReference type="PANTHER" id="PTHR22911:SF137">
    <property type="entry name" value="SOLUTE CARRIER FAMILY 35 MEMBER G2-RELATED"/>
    <property type="match status" value="1"/>
</dbReference>
<evidence type="ECO:0000313" key="6">
    <source>
        <dbReference type="Proteomes" id="UP000439752"/>
    </source>
</evidence>
<feature type="transmembrane region" description="Helical" evidence="3">
    <location>
        <begin position="37"/>
        <end position="55"/>
    </location>
</feature>
<keyword evidence="3" id="KW-1133">Transmembrane helix</keyword>
<keyword evidence="3" id="KW-0472">Membrane</keyword>
<feature type="transmembrane region" description="Helical" evidence="3">
    <location>
        <begin position="240"/>
        <end position="259"/>
    </location>
</feature>
<dbReference type="Pfam" id="PF00892">
    <property type="entry name" value="EamA"/>
    <property type="match status" value="2"/>
</dbReference>
<evidence type="ECO:0000259" key="4">
    <source>
        <dbReference type="Pfam" id="PF00892"/>
    </source>
</evidence>
<accession>A0A653I3Z3</accession>
<feature type="transmembrane region" description="Helical" evidence="3">
    <location>
        <begin position="265"/>
        <end position="283"/>
    </location>
</feature>
<feature type="transmembrane region" description="Helical" evidence="3">
    <location>
        <begin position="121"/>
        <end position="140"/>
    </location>
</feature>
<feature type="domain" description="EamA" evidence="4">
    <location>
        <begin position="147"/>
        <end position="279"/>
    </location>
</feature>
<gene>
    <name evidence="5" type="ORF">EXIGUO9Y_120003</name>
</gene>
<sequence>MNRSKATLFVLIGAISYGVLSTIVKLAYAAGFDSATVSGSQFLFGWLMIFILALFTKNLRLAPTTAMKLVIIGISSGTTGYLYYQSLQTISASVAIILLFQFTWIGVVIDSIISKRLPSRAHFFSAILLIGGAVLASAAYTSSLDFRGTLFGLGAAVSFSIFLLASGRVANHLPVIKKSFYMMTGGLLFVMIMYPPTTFLSETNFENGMLLYALPLGLFALILPPLLFAAGAPHLSPASVSLLGAAELPTAVICSVLILGEHLMGSQWIGIIIILVGIFYPIYAHAPKQKTVTASHNQRDFS</sequence>
<evidence type="ECO:0000256" key="2">
    <source>
        <dbReference type="ARBA" id="ARBA00007362"/>
    </source>
</evidence>
<dbReference type="GO" id="GO:0016020">
    <property type="term" value="C:membrane"/>
    <property type="evidence" value="ECO:0007669"/>
    <property type="project" value="InterPro"/>
</dbReference>
<dbReference type="RefSeq" id="WP_159172767.1">
    <property type="nucleotide sequence ID" value="NZ_LR732308.1"/>
</dbReference>